<keyword evidence="3 8" id="KW-0274">FAD</keyword>
<gene>
    <name evidence="13" type="ORF">HMPREF0872_08460</name>
</gene>
<keyword evidence="4 10" id="KW-0560">Oxidoreductase</keyword>
<dbReference type="GO" id="GO:0050660">
    <property type="term" value="F:flavin adenine dinucleotide binding"/>
    <property type="evidence" value="ECO:0007669"/>
    <property type="project" value="TreeGrafter"/>
</dbReference>
<keyword evidence="14" id="KW-1185">Reference proteome</keyword>
<dbReference type="eggNOG" id="COG1249">
    <property type="taxonomic scope" value="Bacteria"/>
</dbReference>
<protein>
    <submittedName>
        <fullName evidence="13">Dihydrolipoamide dehydrogenase</fullName>
    </submittedName>
</protein>
<keyword evidence="2 10" id="KW-0285">Flavoprotein</keyword>
<evidence type="ECO:0000256" key="3">
    <source>
        <dbReference type="ARBA" id="ARBA00022827"/>
    </source>
</evidence>
<dbReference type="Pfam" id="PF02852">
    <property type="entry name" value="Pyr_redox_dim"/>
    <property type="match status" value="1"/>
</dbReference>
<dbReference type="InterPro" id="IPR036188">
    <property type="entry name" value="FAD/NAD-bd_sf"/>
</dbReference>
<evidence type="ECO:0000256" key="5">
    <source>
        <dbReference type="ARBA" id="ARBA00023027"/>
    </source>
</evidence>
<feature type="disulfide bond" description="Redox-active" evidence="9">
    <location>
        <begin position="40"/>
        <end position="45"/>
    </location>
</feature>
<dbReference type="AlphaFoldDB" id="A0A096AHU6"/>
<feature type="domain" description="FAD/NAD(P)-binding" evidence="12">
    <location>
        <begin position="4"/>
        <end position="326"/>
    </location>
</feature>
<feature type="binding site" evidence="8">
    <location>
        <position position="274"/>
    </location>
    <ligand>
        <name>NAD(+)</name>
        <dbReference type="ChEBI" id="CHEBI:57540"/>
    </ligand>
</feature>
<proteinExistence type="inferred from homology"/>
<dbReference type="GO" id="GO:0006103">
    <property type="term" value="P:2-oxoglutarate metabolic process"/>
    <property type="evidence" value="ECO:0007669"/>
    <property type="project" value="TreeGrafter"/>
</dbReference>
<dbReference type="PIRSF" id="PIRSF000350">
    <property type="entry name" value="Mercury_reductase_MerA"/>
    <property type="match status" value="1"/>
</dbReference>
<dbReference type="SUPFAM" id="SSF51905">
    <property type="entry name" value="FAD/NAD(P)-binding domain"/>
    <property type="match status" value="1"/>
</dbReference>
<keyword evidence="5 8" id="KW-0520">NAD</keyword>
<dbReference type="Proteomes" id="UP000029628">
    <property type="component" value="Unassembled WGS sequence"/>
</dbReference>
<evidence type="ECO:0000256" key="1">
    <source>
        <dbReference type="ARBA" id="ARBA00007532"/>
    </source>
</evidence>
<dbReference type="InterPro" id="IPR016156">
    <property type="entry name" value="FAD/NAD-linked_Rdtase_dimer_sf"/>
</dbReference>
<dbReference type="Gene3D" id="3.50.50.60">
    <property type="entry name" value="FAD/NAD(P)-binding domain"/>
    <property type="match status" value="2"/>
</dbReference>
<dbReference type="PRINTS" id="PR00368">
    <property type="entry name" value="FADPNR"/>
</dbReference>
<dbReference type="PROSITE" id="PS00076">
    <property type="entry name" value="PYRIDINE_REDOX_1"/>
    <property type="match status" value="1"/>
</dbReference>
<evidence type="ECO:0000256" key="4">
    <source>
        <dbReference type="ARBA" id="ARBA00023002"/>
    </source>
</evidence>
<dbReference type="InterPro" id="IPR001100">
    <property type="entry name" value="Pyr_nuc-diS_OxRdtase"/>
</dbReference>
<evidence type="ECO:0000313" key="13">
    <source>
        <dbReference type="EMBL" id="KGF46420.1"/>
    </source>
</evidence>
<evidence type="ECO:0000256" key="2">
    <source>
        <dbReference type="ARBA" id="ARBA00022630"/>
    </source>
</evidence>
<dbReference type="GO" id="GO:0004148">
    <property type="term" value="F:dihydrolipoyl dehydrogenase (NADH) activity"/>
    <property type="evidence" value="ECO:0007669"/>
    <property type="project" value="TreeGrafter"/>
</dbReference>
<keyword evidence="6" id="KW-1015">Disulfide bond</keyword>
<accession>A0A096AHU6</accession>
<organism evidence="13 14">
    <name type="scientific">Veillonella montpellierensis DNF00314</name>
    <dbReference type="NCBI Taxonomy" id="1401067"/>
    <lineage>
        <taxon>Bacteria</taxon>
        <taxon>Bacillati</taxon>
        <taxon>Bacillota</taxon>
        <taxon>Negativicutes</taxon>
        <taxon>Veillonellales</taxon>
        <taxon>Veillonellaceae</taxon>
        <taxon>Veillonella</taxon>
    </lineage>
</organism>
<evidence type="ECO:0000259" key="11">
    <source>
        <dbReference type="Pfam" id="PF02852"/>
    </source>
</evidence>
<feature type="binding site" evidence="8">
    <location>
        <position position="315"/>
    </location>
    <ligand>
        <name>FAD</name>
        <dbReference type="ChEBI" id="CHEBI:57692"/>
    </ligand>
</feature>
<evidence type="ECO:0000259" key="12">
    <source>
        <dbReference type="Pfam" id="PF07992"/>
    </source>
</evidence>
<comment type="caution">
    <text evidence="13">The sequence shown here is derived from an EMBL/GenBank/DDBJ whole genome shotgun (WGS) entry which is preliminary data.</text>
</comment>
<dbReference type="PRINTS" id="PR00411">
    <property type="entry name" value="PNDRDTASEI"/>
</dbReference>
<dbReference type="RefSeq" id="WP_038153266.1">
    <property type="nucleotide sequence ID" value="NZ_JRNT01000041.1"/>
</dbReference>
<dbReference type="EMBL" id="JRNT01000041">
    <property type="protein sequence ID" value="KGF46420.1"/>
    <property type="molecule type" value="Genomic_DNA"/>
</dbReference>
<evidence type="ECO:0000256" key="8">
    <source>
        <dbReference type="PIRSR" id="PIRSR000350-3"/>
    </source>
</evidence>
<comment type="cofactor">
    <cofactor evidence="8">
        <name>FAD</name>
        <dbReference type="ChEBI" id="CHEBI:57692"/>
    </cofactor>
    <text evidence="8">Binds 1 FAD per subunit.</text>
</comment>
<feature type="binding site" evidence="8">
    <location>
        <position position="49"/>
    </location>
    <ligand>
        <name>FAD</name>
        <dbReference type="ChEBI" id="CHEBI:57692"/>
    </ligand>
</feature>
<evidence type="ECO:0000256" key="10">
    <source>
        <dbReference type="RuleBase" id="RU003691"/>
    </source>
</evidence>
<evidence type="ECO:0000313" key="14">
    <source>
        <dbReference type="Proteomes" id="UP000029628"/>
    </source>
</evidence>
<feature type="binding site" evidence="8">
    <location>
        <begin position="182"/>
        <end position="189"/>
    </location>
    <ligand>
        <name>NAD(+)</name>
        <dbReference type="ChEBI" id="CHEBI:57540"/>
    </ligand>
</feature>
<comment type="similarity">
    <text evidence="1 10">Belongs to the class-I pyridine nucleotide-disulfide oxidoreductase family.</text>
</comment>
<dbReference type="InterPro" id="IPR012999">
    <property type="entry name" value="Pyr_OxRdtase_I_AS"/>
</dbReference>
<dbReference type="Gene3D" id="3.30.390.30">
    <property type="match status" value="1"/>
</dbReference>
<name>A0A096AHU6_9FIRM</name>
<sequence>MKQYDLIVIGTGGALIVADAAIKKGLHVAIIEKGKWGGTCLTRGCIPTKVMVTVANAIREIEDYKKIGVHTSTPSIDWDLMSQRVWQKIDESEGILSYYKQFDHVDVYEGAATFIEDKVLQVAMNDGSQSDKMTSAHIVIGTGGHSKINPIPGLAEAGYLSSESLFGHKYPKKPFKRLIIMGGGPIGTEFGHVFSAAGTEVHLIQHNKRLLPKEDSEISEQIYKDLTRSGLHIYLNQEPENVRVENGQKIVTIRDRATNEIQEIAGDEILMASGIKPSTEELHLENTSIKTKRGGWIMTNEFLETSVDGVYAMGDVNGEAPFRHKANYEADIIAHNLYRATKPEEMRWARYDLVPAVTFTYPEVGHIGMTEEEATKAGYHVGVGKNYYSSSAKGFALGFNPGDEDDGFIKIVVDKDTNYILGVHVIGPQASILFQPYVNLLNSGDTPLAIINEEIASSNTRTLRKKGLVRKMDPHSVITVGETMSPHPSLIEVAMWTQVYYEHRW</sequence>
<dbReference type="InterPro" id="IPR050151">
    <property type="entry name" value="Class-I_Pyr_Nuc-Dis_Oxidored"/>
</dbReference>
<evidence type="ECO:0000256" key="7">
    <source>
        <dbReference type="ARBA" id="ARBA00023284"/>
    </source>
</evidence>
<dbReference type="SUPFAM" id="SSF55424">
    <property type="entry name" value="FAD/NAD-linked reductases, dimerisation (C-terminal) domain"/>
    <property type="match status" value="1"/>
</dbReference>
<dbReference type="InterPro" id="IPR023753">
    <property type="entry name" value="FAD/NAD-binding_dom"/>
</dbReference>
<feature type="domain" description="Pyridine nucleotide-disulphide oxidoreductase dimerisation" evidence="11">
    <location>
        <begin position="354"/>
        <end position="446"/>
    </location>
</feature>
<evidence type="ECO:0000256" key="6">
    <source>
        <dbReference type="ARBA" id="ARBA00023157"/>
    </source>
</evidence>
<reference evidence="13 14" key="1">
    <citation type="submission" date="2014-07" db="EMBL/GenBank/DDBJ databases">
        <authorList>
            <person name="McCorrison J."/>
            <person name="Sanka R."/>
            <person name="Torralba M."/>
            <person name="Gillis M."/>
            <person name="Haft D.H."/>
            <person name="Methe B."/>
            <person name="Sutton G."/>
            <person name="Nelson K.E."/>
        </authorList>
    </citation>
    <scope>NUCLEOTIDE SEQUENCE [LARGE SCALE GENOMIC DNA]</scope>
    <source>
        <strain evidence="13 14">DNF00314</strain>
    </source>
</reference>
<dbReference type="Pfam" id="PF07992">
    <property type="entry name" value="Pyr_redox_2"/>
    <property type="match status" value="1"/>
</dbReference>
<keyword evidence="7 10" id="KW-0676">Redox-active center</keyword>
<keyword evidence="8" id="KW-0547">Nucleotide-binding</keyword>
<dbReference type="PANTHER" id="PTHR22912:SF151">
    <property type="entry name" value="DIHYDROLIPOYL DEHYDROGENASE, MITOCHONDRIAL"/>
    <property type="match status" value="1"/>
</dbReference>
<dbReference type="PANTHER" id="PTHR22912">
    <property type="entry name" value="DISULFIDE OXIDOREDUCTASE"/>
    <property type="match status" value="1"/>
</dbReference>
<evidence type="ECO:0000256" key="9">
    <source>
        <dbReference type="PIRSR" id="PIRSR000350-4"/>
    </source>
</evidence>
<dbReference type="InterPro" id="IPR004099">
    <property type="entry name" value="Pyr_nucl-diS_OxRdtase_dimer"/>
</dbReference>